<feature type="domain" description="PDZ" evidence="3">
    <location>
        <begin position="91"/>
        <end position="143"/>
    </location>
</feature>
<name>A0ABQ8RVW0_PERAM</name>
<evidence type="ECO:0000259" key="4">
    <source>
        <dbReference type="Pfam" id="PF18265"/>
    </source>
</evidence>
<evidence type="ECO:0000313" key="5">
    <source>
        <dbReference type="EMBL" id="KAJ4425797.1"/>
    </source>
</evidence>
<dbReference type="PANTHER" id="PTHR12651">
    <property type="entry name" value="26S PROTEASOME NON-ATPASE REGULATORY SUBUNIT 9"/>
    <property type="match status" value="1"/>
</dbReference>
<evidence type="ECO:0000256" key="1">
    <source>
        <dbReference type="ARBA" id="ARBA00005256"/>
    </source>
</evidence>
<dbReference type="SUPFAM" id="SSF50156">
    <property type="entry name" value="PDZ domain-like"/>
    <property type="match status" value="1"/>
</dbReference>
<reference evidence="5 6" key="1">
    <citation type="journal article" date="2022" name="Allergy">
        <title>Genome assembly and annotation of Periplaneta americana reveal a comprehensive cockroach allergen profile.</title>
        <authorList>
            <person name="Wang L."/>
            <person name="Xiong Q."/>
            <person name="Saelim N."/>
            <person name="Wang L."/>
            <person name="Nong W."/>
            <person name="Wan A.T."/>
            <person name="Shi M."/>
            <person name="Liu X."/>
            <person name="Cao Q."/>
            <person name="Hui J.H.L."/>
            <person name="Sookrung N."/>
            <person name="Leung T.F."/>
            <person name="Tungtrongchitr A."/>
            <person name="Tsui S.K.W."/>
        </authorList>
    </citation>
    <scope>NUCLEOTIDE SEQUENCE [LARGE SCALE GENOMIC DNA]</scope>
    <source>
        <strain evidence="5">PWHHKU_190912</strain>
    </source>
</reference>
<evidence type="ECO:0000256" key="2">
    <source>
        <dbReference type="ARBA" id="ARBA00023186"/>
    </source>
</evidence>
<keyword evidence="2" id="KW-0143">Chaperone</keyword>
<comment type="caution">
    <text evidence="5">The sequence shown here is derived from an EMBL/GenBank/DDBJ whole genome shotgun (WGS) entry which is preliminary data.</text>
</comment>
<accession>A0ABQ8RVW0</accession>
<dbReference type="Proteomes" id="UP001148838">
    <property type="component" value="Unassembled WGS sequence"/>
</dbReference>
<dbReference type="InterPro" id="IPR036034">
    <property type="entry name" value="PDZ_sf"/>
</dbReference>
<dbReference type="Pfam" id="PF17820">
    <property type="entry name" value="PDZ_6"/>
    <property type="match status" value="1"/>
</dbReference>
<dbReference type="InterPro" id="IPR041489">
    <property type="entry name" value="PDZ_6"/>
</dbReference>
<gene>
    <name evidence="5" type="ORF">ANN_27422</name>
</gene>
<dbReference type="InterPro" id="IPR035269">
    <property type="entry name" value="PSMD9"/>
</dbReference>
<organism evidence="5 6">
    <name type="scientific">Periplaneta americana</name>
    <name type="common">American cockroach</name>
    <name type="synonym">Blatta americana</name>
    <dbReference type="NCBI Taxonomy" id="6978"/>
    <lineage>
        <taxon>Eukaryota</taxon>
        <taxon>Metazoa</taxon>
        <taxon>Ecdysozoa</taxon>
        <taxon>Arthropoda</taxon>
        <taxon>Hexapoda</taxon>
        <taxon>Insecta</taxon>
        <taxon>Pterygota</taxon>
        <taxon>Neoptera</taxon>
        <taxon>Polyneoptera</taxon>
        <taxon>Dictyoptera</taxon>
        <taxon>Blattodea</taxon>
        <taxon>Blattoidea</taxon>
        <taxon>Blattidae</taxon>
        <taxon>Blattinae</taxon>
        <taxon>Periplaneta</taxon>
    </lineage>
</organism>
<dbReference type="EMBL" id="JAJSOF020000041">
    <property type="protein sequence ID" value="KAJ4425797.1"/>
    <property type="molecule type" value="Genomic_DNA"/>
</dbReference>
<dbReference type="Gene3D" id="2.30.42.10">
    <property type="match status" value="1"/>
</dbReference>
<sequence length="175" mass="19512">MKAILDSNGVGMTEPLVDSYGYPRQDVDVYQVRHARHRVICLMNDHSSMMTHIEQGLHMLHAQQREGVGLPADPPRTVIRHTEPIARVNFVAQNSPAEEAGICVEDLIVEFGSVHAGNFRSLHDIGAVVQHSQGQQISVCVKRHDELVRLRLVPHIWAGRGLLGCNIIPVEIVER</sequence>
<dbReference type="InterPro" id="IPR040815">
    <property type="entry name" value="Nas2_N"/>
</dbReference>
<evidence type="ECO:0000313" key="6">
    <source>
        <dbReference type="Proteomes" id="UP001148838"/>
    </source>
</evidence>
<keyword evidence="6" id="KW-1185">Reference proteome</keyword>
<dbReference type="PANTHER" id="PTHR12651:SF1">
    <property type="entry name" value="26S PROTEASOME NON-ATPASE REGULATORY SUBUNIT 9"/>
    <property type="match status" value="1"/>
</dbReference>
<dbReference type="Pfam" id="PF18265">
    <property type="entry name" value="Nas2_N"/>
    <property type="match status" value="1"/>
</dbReference>
<evidence type="ECO:0008006" key="7">
    <source>
        <dbReference type="Google" id="ProtNLM"/>
    </source>
</evidence>
<protein>
    <recommendedName>
        <fullName evidence="7">26S proteasome non-ATPase regulatory subunit 9</fullName>
    </recommendedName>
</protein>
<evidence type="ECO:0000259" key="3">
    <source>
        <dbReference type="Pfam" id="PF17820"/>
    </source>
</evidence>
<proteinExistence type="inferred from homology"/>
<feature type="domain" description="Nas2 N-terminal" evidence="4">
    <location>
        <begin position="3"/>
        <end position="62"/>
    </location>
</feature>
<dbReference type="Gene3D" id="6.10.140.1710">
    <property type="match status" value="1"/>
</dbReference>
<comment type="similarity">
    <text evidence="1">Belongs to the proteasome subunit p27 family.</text>
</comment>